<feature type="domain" description="Histidine kinase" evidence="15">
    <location>
        <begin position="630"/>
        <end position="839"/>
    </location>
</feature>
<dbReference type="Gene3D" id="3.30.565.10">
    <property type="entry name" value="Histidine kinase-like ATPase, C-terminal domain"/>
    <property type="match status" value="1"/>
</dbReference>
<evidence type="ECO:0000256" key="6">
    <source>
        <dbReference type="ARBA" id="ARBA00022679"/>
    </source>
</evidence>
<dbReference type="Pfam" id="PF02702">
    <property type="entry name" value="KdpD"/>
    <property type="match status" value="1"/>
</dbReference>
<dbReference type="InterPro" id="IPR003594">
    <property type="entry name" value="HATPase_dom"/>
</dbReference>
<sequence length="842" mass="89385">MTTGRRGRLTVYLGAAPGVGKTYAMLDEADRRRARGTDVVVGLVETHGRAATVAKIGDLEMVPRRLAEHRGSTLTELDVDAVLERAPEVALVDELAHTNAPGSRHAKRWQDVHDLLDAGIDVVTTVNVQHIASLTDDVEAITGVRQRETVPDQVVRDADQIQLVDLSPEQLRRRLAHGNVYRAEQIDASMSSFFRVGNLTALRELALLWLADRVDDALTRYRADHSIGGTWPARERIVVAVTGGPETETLLRRAARIAQRAAGTELLAVHVLPTDGLPSTPSATIAAHRALVESLGGVFHTVVGEDVPTAVVDFARGVNATMIVVGVSRHPVWRQALLGSSSAEIARLSGAIDVHLVTHERARVGLGVRSRYSSLSPKRRAAGWGSALLIPAVLTAALLAIGTDAVALATDAMLLLAGVVGVALIGGLWPAVVAAVVSNLCLNWFFAAPTGRLTIAEAENVFALAVFVVVAVAVASVVDLAARRSAQAYRARAEASTLAALSRSVLSGEDTAHAIVQRLAQTFAMADVRLEERADDRAPWSVVAHERWVTDAEPGAAPAGTDDDVTEVLIDDRHRLVLAGRVLPASDRQVVEAFGAQAGIVLERRRLREQAAQAEVLERTESTRTALLAAVSHDLRTPLAAIRTAVDGLASPDVELDREDRDVLTATIADSTYRLERLIGNLLDLSRIQTGAVRPALRAASLEEVVPIAVEPWLADLALDVPEDLPLVHTDPGLFERVVANVVSNAVRHSPPGAKVLVTASAARDSVELRVADTGPGVPEDRKATMFEPFQRLDDTSTGGLGLGLAVAAGLADAVGARVSAEDTPGGGLTMVLTVPRDGMVP</sequence>
<dbReference type="GO" id="GO:0005524">
    <property type="term" value="F:ATP binding"/>
    <property type="evidence" value="ECO:0007669"/>
    <property type="project" value="UniProtKB-KW"/>
</dbReference>
<dbReference type="Pfam" id="PF00512">
    <property type="entry name" value="HisKA"/>
    <property type="match status" value="1"/>
</dbReference>
<evidence type="ECO:0000259" key="15">
    <source>
        <dbReference type="PROSITE" id="PS50109"/>
    </source>
</evidence>
<comment type="catalytic activity">
    <reaction evidence="1">
        <text>ATP + protein L-histidine = ADP + protein N-phospho-L-histidine.</text>
        <dbReference type="EC" id="2.7.13.3"/>
    </reaction>
</comment>
<dbReference type="RefSeq" id="WP_182613909.1">
    <property type="nucleotide sequence ID" value="NZ_BAAATF010000001.1"/>
</dbReference>
<evidence type="ECO:0000256" key="12">
    <source>
        <dbReference type="ARBA" id="ARBA00023012"/>
    </source>
</evidence>
<keyword evidence="6 16" id="KW-0808">Transferase</keyword>
<keyword evidence="5" id="KW-0597">Phosphoprotein</keyword>
<dbReference type="SUPFAM" id="SSF52402">
    <property type="entry name" value="Adenine nucleotide alpha hydrolases-like"/>
    <property type="match status" value="1"/>
</dbReference>
<dbReference type="FunFam" id="3.40.50.300:FF:000483">
    <property type="entry name" value="Sensor histidine kinase KdpD"/>
    <property type="match status" value="1"/>
</dbReference>
<dbReference type="Proteomes" id="UP000540568">
    <property type="component" value="Unassembled WGS sequence"/>
</dbReference>
<dbReference type="InterPro" id="IPR038318">
    <property type="entry name" value="KdpD_sf"/>
</dbReference>
<evidence type="ECO:0000313" key="17">
    <source>
        <dbReference type="Proteomes" id="UP000540568"/>
    </source>
</evidence>
<reference evidence="16 17" key="1">
    <citation type="submission" date="2020-07" db="EMBL/GenBank/DDBJ databases">
        <title>Sequencing the genomes of 1000 actinobacteria strains.</title>
        <authorList>
            <person name="Klenk H.-P."/>
        </authorList>
    </citation>
    <scope>NUCLEOTIDE SEQUENCE [LARGE SCALE GENOMIC DNA]</scope>
    <source>
        <strain evidence="16 17">DSM 44121</strain>
    </source>
</reference>
<dbReference type="InterPro" id="IPR005467">
    <property type="entry name" value="His_kinase_dom"/>
</dbReference>
<evidence type="ECO:0000256" key="8">
    <source>
        <dbReference type="ARBA" id="ARBA00022741"/>
    </source>
</evidence>
<dbReference type="Gene3D" id="3.40.50.300">
    <property type="entry name" value="P-loop containing nucleotide triphosphate hydrolases"/>
    <property type="match status" value="1"/>
</dbReference>
<feature type="transmembrane region" description="Helical" evidence="14">
    <location>
        <begin position="461"/>
        <end position="482"/>
    </location>
</feature>
<evidence type="ECO:0000256" key="3">
    <source>
        <dbReference type="ARBA" id="ARBA00004236"/>
    </source>
</evidence>
<dbReference type="PANTHER" id="PTHR45569:SF1">
    <property type="entry name" value="SENSOR PROTEIN KDPD"/>
    <property type="match status" value="1"/>
</dbReference>
<dbReference type="AlphaFoldDB" id="A0A7W3PBW4"/>
<dbReference type="SUPFAM" id="SSF55874">
    <property type="entry name" value="ATPase domain of HSP90 chaperone/DNA topoisomerase II/histidine kinase"/>
    <property type="match status" value="1"/>
</dbReference>
<name>A0A7W3PBW4_9MICO</name>
<evidence type="ECO:0000256" key="4">
    <source>
        <dbReference type="ARBA" id="ARBA00012438"/>
    </source>
</evidence>
<evidence type="ECO:0000256" key="7">
    <source>
        <dbReference type="ARBA" id="ARBA00022692"/>
    </source>
</evidence>
<dbReference type="PANTHER" id="PTHR45569">
    <property type="entry name" value="SENSOR PROTEIN KDPD"/>
    <property type="match status" value="1"/>
</dbReference>
<dbReference type="SUPFAM" id="SSF47384">
    <property type="entry name" value="Homodimeric domain of signal transducing histidine kinase"/>
    <property type="match status" value="1"/>
</dbReference>
<evidence type="ECO:0000256" key="10">
    <source>
        <dbReference type="ARBA" id="ARBA00022840"/>
    </source>
</evidence>
<dbReference type="Pfam" id="PF02518">
    <property type="entry name" value="HATPase_c"/>
    <property type="match status" value="1"/>
</dbReference>
<dbReference type="InterPro" id="IPR036097">
    <property type="entry name" value="HisK_dim/P_sf"/>
</dbReference>
<dbReference type="EMBL" id="JACGWV010000001">
    <property type="protein sequence ID" value="MBA8806128.1"/>
    <property type="molecule type" value="Genomic_DNA"/>
</dbReference>
<protein>
    <recommendedName>
        <fullName evidence="4">histidine kinase</fullName>
        <ecNumber evidence="4">2.7.13.3</ecNumber>
    </recommendedName>
</protein>
<dbReference type="Pfam" id="PF13493">
    <property type="entry name" value="DUF4118"/>
    <property type="match status" value="1"/>
</dbReference>
<keyword evidence="11 14" id="KW-1133">Transmembrane helix</keyword>
<keyword evidence="10" id="KW-0067">ATP-binding</keyword>
<accession>A0A7W3PBW4</accession>
<evidence type="ECO:0000256" key="11">
    <source>
        <dbReference type="ARBA" id="ARBA00022989"/>
    </source>
</evidence>
<evidence type="ECO:0000256" key="9">
    <source>
        <dbReference type="ARBA" id="ARBA00022777"/>
    </source>
</evidence>
<dbReference type="GO" id="GO:0005737">
    <property type="term" value="C:cytoplasm"/>
    <property type="evidence" value="ECO:0007669"/>
    <property type="project" value="UniProtKB-ARBA"/>
</dbReference>
<evidence type="ECO:0000313" key="16">
    <source>
        <dbReference type="EMBL" id="MBA8806128.1"/>
    </source>
</evidence>
<organism evidence="16 17">
    <name type="scientific">Promicromonospora sukumoe</name>
    <dbReference type="NCBI Taxonomy" id="88382"/>
    <lineage>
        <taxon>Bacteria</taxon>
        <taxon>Bacillati</taxon>
        <taxon>Actinomycetota</taxon>
        <taxon>Actinomycetes</taxon>
        <taxon>Micrococcales</taxon>
        <taxon>Promicromonosporaceae</taxon>
        <taxon>Promicromonospora</taxon>
    </lineage>
</organism>
<keyword evidence="12" id="KW-0902">Two-component regulatory system</keyword>
<dbReference type="CDD" id="cd00082">
    <property type="entry name" value="HisKA"/>
    <property type="match status" value="1"/>
</dbReference>
<dbReference type="InterPro" id="IPR006016">
    <property type="entry name" value="UspA"/>
</dbReference>
<feature type="transmembrane region" description="Helical" evidence="14">
    <location>
        <begin position="413"/>
        <end position="446"/>
    </location>
</feature>
<dbReference type="InterPro" id="IPR027417">
    <property type="entry name" value="P-loop_NTPase"/>
</dbReference>
<dbReference type="GO" id="GO:0000155">
    <property type="term" value="F:phosphorelay sensor kinase activity"/>
    <property type="evidence" value="ECO:0007669"/>
    <property type="project" value="InterPro"/>
</dbReference>
<keyword evidence="7 14" id="KW-0812">Transmembrane</keyword>
<gene>
    <name evidence="16" type="ORF">FHX71_000070</name>
</gene>
<comment type="caution">
    <text evidence="16">The sequence shown here is derived from an EMBL/GenBank/DDBJ whole genome shotgun (WGS) entry which is preliminary data.</text>
</comment>
<dbReference type="Pfam" id="PF00582">
    <property type="entry name" value="Usp"/>
    <property type="match status" value="1"/>
</dbReference>
<evidence type="ECO:0000256" key="14">
    <source>
        <dbReference type="SAM" id="Phobius"/>
    </source>
</evidence>
<evidence type="ECO:0000256" key="5">
    <source>
        <dbReference type="ARBA" id="ARBA00022553"/>
    </source>
</evidence>
<dbReference type="InterPro" id="IPR036890">
    <property type="entry name" value="HATPase_C_sf"/>
</dbReference>
<dbReference type="InterPro" id="IPR052023">
    <property type="entry name" value="Histidine_kinase_KdpD"/>
</dbReference>
<dbReference type="SMART" id="SM00387">
    <property type="entry name" value="HATPase_c"/>
    <property type="match status" value="1"/>
</dbReference>
<evidence type="ECO:0000256" key="1">
    <source>
        <dbReference type="ARBA" id="ARBA00000085"/>
    </source>
</evidence>
<dbReference type="InterPro" id="IPR003661">
    <property type="entry name" value="HisK_dim/P_dom"/>
</dbReference>
<dbReference type="Gene3D" id="3.40.50.620">
    <property type="entry name" value="HUPs"/>
    <property type="match status" value="1"/>
</dbReference>
<proteinExistence type="predicted"/>
<dbReference type="InterPro" id="IPR014729">
    <property type="entry name" value="Rossmann-like_a/b/a_fold"/>
</dbReference>
<keyword evidence="9 16" id="KW-0418">Kinase</keyword>
<evidence type="ECO:0000256" key="2">
    <source>
        <dbReference type="ARBA" id="ARBA00004141"/>
    </source>
</evidence>
<dbReference type="InterPro" id="IPR025201">
    <property type="entry name" value="KdpD_TM"/>
</dbReference>
<feature type="transmembrane region" description="Helical" evidence="14">
    <location>
        <begin position="381"/>
        <end position="401"/>
    </location>
</feature>
<dbReference type="PRINTS" id="PR00344">
    <property type="entry name" value="BCTRLSENSOR"/>
</dbReference>
<evidence type="ECO:0000256" key="13">
    <source>
        <dbReference type="ARBA" id="ARBA00023136"/>
    </source>
</evidence>
<comment type="subcellular location">
    <subcellularLocation>
        <location evidence="3">Cell membrane</location>
    </subcellularLocation>
    <subcellularLocation>
        <location evidence="2">Membrane</location>
        <topology evidence="2">Multi-pass membrane protein</topology>
    </subcellularLocation>
</comment>
<dbReference type="SMART" id="SM00388">
    <property type="entry name" value="HisKA"/>
    <property type="match status" value="1"/>
</dbReference>
<keyword evidence="13 14" id="KW-0472">Membrane</keyword>
<dbReference type="PROSITE" id="PS50109">
    <property type="entry name" value="HIS_KIN"/>
    <property type="match status" value="1"/>
</dbReference>
<dbReference type="EC" id="2.7.13.3" evidence="4"/>
<keyword evidence="17" id="KW-1185">Reference proteome</keyword>
<dbReference type="GO" id="GO:0005886">
    <property type="term" value="C:plasma membrane"/>
    <property type="evidence" value="ECO:0007669"/>
    <property type="project" value="UniProtKB-SubCell"/>
</dbReference>
<keyword evidence="8" id="KW-0547">Nucleotide-binding</keyword>
<dbReference type="InterPro" id="IPR004358">
    <property type="entry name" value="Sig_transdc_His_kin-like_C"/>
</dbReference>
<dbReference type="InterPro" id="IPR003852">
    <property type="entry name" value="Sig_transdc_His_kinase_KdpD_N"/>
</dbReference>
<dbReference type="Gene3D" id="1.20.120.620">
    <property type="entry name" value="Backbone structure of the membrane domain of e. Coli histidine kinase receptor kdpd"/>
    <property type="match status" value="1"/>
</dbReference>
<dbReference type="Gene3D" id="1.10.287.130">
    <property type="match status" value="1"/>
</dbReference>